<feature type="compositionally biased region" description="Low complexity" evidence="1">
    <location>
        <begin position="510"/>
        <end position="528"/>
    </location>
</feature>
<feature type="compositionally biased region" description="Low complexity" evidence="1">
    <location>
        <begin position="83"/>
        <end position="99"/>
    </location>
</feature>
<feature type="region of interest" description="Disordered" evidence="1">
    <location>
        <begin position="171"/>
        <end position="287"/>
    </location>
</feature>
<dbReference type="AlphaFoldDB" id="A0A8H3AEJ8"/>
<feature type="compositionally biased region" description="Polar residues" evidence="1">
    <location>
        <begin position="401"/>
        <end position="410"/>
    </location>
</feature>
<feature type="region of interest" description="Disordered" evidence="1">
    <location>
        <begin position="499"/>
        <end position="528"/>
    </location>
</feature>
<comment type="caution">
    <text evidence="2">The sequence shown here is derived from an EMBL/GenBank/DDBJ whole genome shotgun (WGS) entry which is preliminary data.</text>
</comment>
<evidence type="ECO:0000313" key="3">
    <source>
        <dbReference type="Proteomes" id="UP000663841"/>
    </source>
</evidence>
<feature type="compositionally biased region" description="Basic and acidic residues" evidence="1">
    <location>
        <begin position="276"/>
        <end position="287"/>
    </location>
</feature>
<organism evidence="2 3">
    <name type="scientific">Rhizoctonia solani</name>
    <dbReference type="NCBI Taxonomy" id="456999"/>
    <lineage>
        <taxon>Eukaryota</taxon>
        <taxon>Fungi</taxon>
        <taxon>Dikarya</taxon>
        <taxon>Basidiomycota</taxon>
        <taxon>Agaricomycotina</taxon>
        <taxon>Agaricomycetes</taxon>
        <taxon>Cantharellales</taxon>
        <taxon>Ceratobasidiaceae</taxon>
        <taxon>Rhizoctonia</taxon>
    </lineage>
</organism>
<feature type="compositionally biased region" description="Low complexity" evidence="1">
    <location>
        <begin position="383"/>
        <end position="400"/>
    </location>
</feature>
<evidence type="ECO:0000256" key="1">
    <source>
        <dbReference type="SAM" id="MobiDB-lite"/>
    </source>
</evidence>
<dbReference type="EMBL" id="CAJMWW010000076">
    <property type="protein sequence ID" value="CAE6421868.1"/>
    <property type="molecule type" value="Genomic_DNA"/>
</dbReference>
<protein>
    <submittedName>
        <fullName evidence="2">Uncharacterized protein</fullName>
    </submittedName>
</protein>
<feature type="compositionally biased region" description="Basic and acidic residues" evidence="1">
    <location>
        <begin position="552"/>
        <end position="562"/>
    </location>
</feature>
<gene>
    <name evidence="2" type="ORF">RDB_LOCUS46668</name>
</gene>
<reference evidence="2" key="1">
    <citation type="submission" date="2021-01" db="EMBL/GenBank/DDBJ databases">
        <authorList>
            <person name="Kaushik A."/>
        </authorList>
    </citation>
    <scope>NUCLEOTIDE SEQUENCE</scope>
    <source>
        <strain evidence="2">AG3-T5</strain>
    </source>
</reference>
<feature type="region of interest" description="Disordered" evidence="1">
    <location>
        <begin position="83"/>
        <end position="151"/>
    </location>
</feature>
<feature type="compositionally biased region" description="Basic residues" evidence="1">
    <location>
        <begin position="370"/>
        <end position="382"/>
    </location>
</feature>
<name>A0A8H3AEJ8_9AGAM</name>
<accession>A0A8H3AEJ8</accession>
<evidence type="ECO:0000313" key="2">
    <source>
        <dbReference type="EMBL" id="CAE6421868.1"/>
    </source>
</evidence>
<feature type="region of interest" description="Disordered" evidence="1">
    <location>
        <begin position="546"/>
        <end position="575"/>
    </location>
</feature>
<feature type="compositionally biased region" description="Basic and acidic residues" evidence="1">
    <location>
        <begin position="128"/>
        <end position="139"/>
    </location>
</feature>
<dbReference type="Proteomes" id="UP000663841">
    <property type="component" value="Unassembled WGS sequence"/>
</dbReference>
<feature type="region of interest" description="Disordered" evidence="1">
    <location>
        <begin position="360"/>
        <end position="425"/>
    </location>
</feature>
<sequence length="575" mass="63132">MISHRSKRPSTPSDMVPVIAAAAAAAQRLDMTKEDPGSAPRSLSHSLSFNDRLYERFPLGPAIAPGIRLNWDSSTGYAFVANTSPRKSTSSVPSRVPSSAMPRTLPLSPIRPQSSNWTHTDGPATGIQRDRALSSHPKTDSTQAISPPLPPARARGFFDIVLAPPVHIPAAKEPGTTLTDLRAPSKPNSATSHRTPAAGNASKKKKKVPRRKEPTPEPESSSEDEFLYDSEDESSDEDEPAPCRGPVKLMEHGSEINPPNIPTSNVRDYYSPETCDDTRQQFDREYSRHTRVIRRKLATKPRRFEARSYPPECEPRPSLPVRKSSRLAATRSATPASVGIDSATDISGLSVAGSSRAMSVASTTATAPRNKPKPKPKPKTARSKSVSRLSTSSNSSRDLSTPQPMSTSIAHSPDDPPPPAPTNVVSLRPGYNAYTPEDKQWFLDFVGWVFRQNVRAGKAEICQDIFQQAPHHRLESWKSYWRDHISQVEMLRNLARERLLHPEPKRKSTFRSSSSTSTSSDAGSAFDGEANKASEGLWKLAELAEMQGPVTDRNKSNKRAADDATAQQRTKRSRY</sequence>
<proteinExistence type="predicted"/>
<feature type="compositionally biased region" description="Acidic residues" evidence="1">
    <location>
        <begin position="220"/>
        <end position="240"/>
    </location>
</feature>
<feature type="region of interest" description="Disordered" evidence="1">
    <location>
        <begin position="299"/>
        <end position="341"/>
    </location>
</feature>